<reference evidence="2" key="2">
    <citation type="submission" date="2022-04" db="EMBL/GenBank/DDBJ databases">
        <authorList>
            <person name="Fokt H."/>
            <person name="Baines J."/>
        </authorList>
    </citation>
    <scope>NUCLEOTIDE SEQUENCE</scope>
    <source>
        <strain evidence="2">KH365_2</strain>
    </source>
</reference>
<dbReference type="Proteomes" id="UP001143192">
    <property type="component" value="Unassembled WGS sequence"/>
</dbReference>
<protein>
    <submittedName>
        <fullName evidence="2">Uncharacterized protein</fullName>
    </submittedName>
</protein>
<dbReference type="RefSeq" id="WP_257930920.1">
    <property type="nucleotide sequence ID" value="NZ_JAMZED010000007.1"/>
</dbReference>
<gene>
    <name evidence="2" type="ORF">M1B79_04675</name>
</gene>
<proteinExistence type="predicted"/>
<sequence>MKKISYIAFFAFLFYCAQISAQASNDLSPEELKIFQTEVRNRVNRFQKYITFIGSKKNNIETKNAYIRQTLKLFIGEGEDYKDIDGNIQPAVRMQLSDTRSRQKRWRKTKQYLYNLTKVSYRELNITWADVCRVGEFHKVRDGLYVATVYISQKFEGMKDNYTVVNYDEKAITVYLEEIVTIAGSRYDIFFGDIEVTETY</sequence>
<dbReference type="AlphaFoldDB" id="A0A9X2NPR4"/>
<reference evidence="2" key="1">
    <citation type="journal article" date="2022" name="Arch. Microbiol.">
        <title>Bacteroides muris sp. nov. isolated from the cecum of wild-derived house mice.</title>
        <authorList>
            <person name="Fokt H."/>
            <person name="Unni R."/>
            <person name="Repnik U."/>
            <person name="Schmitz R.A."/>
            <person name="Bramkamp M."/>
            <person name="Baines J.F."/>
            <person name="Unterweger D."/>
        </authorList>
    </citation>
    <scope>NUCLEOTIDE SEQUENCE</scope>
    <source>
        <strain evidence="2">KH365_2</strain>
    </source>
</reference>
<evidence type="ECO:0000256" key="1">
    <source>
        <dbReference type="SAM" id="SignalP"/>
    </source>
</evidence>
<organism evidence="2 3">
    <name type="scientific">Bacteroides muris</name>
    <name type="common">ex Fokt et al. 2023</name>
    <dbReference type="NCBI Taxonomy" id="2937417"/>
    <lineage>
        <taxon>Bacteria</taxon>
        <taxon>Pseudomonadati</taxon>
        <taxon>Bacteroidota</taxon>
        <taxon>Bacteroidia</taxon>
        <taxon>Bacteroidales</taxon>
        <taxon>Bacteroidaceae</taxon>
        <taxon>Bacteroides</taxon>
    </lineage>
</organism>
<accession>A0A9X2NPR4</accession>
<comment type="caution">
    <text evidence="2">The sequence shown here is derived from an EMBL/GenBank/DDBJ whole genome shotgun (WGS) entry which is preliminary data.</text>
</comment>
<keyword evidence="3" id="KW-1185">Reference proteome</keyword>
<dbReference type="EMBL" id="JAMZED010000007">
    <property type="protein sequence ID" value="MCR6503991.1"/>
    <property type="molecule type" value="Genomic_DNA"/>
</dbReference>
<evidence type="ECO:0000313" key="3">
    <source>
        <dbReference type="Proteomes" id="UP001143192"/>
    </source>
</evidence>
<evidence type="ECO:0000313" key="2">
    <source>
        <dbReference type="EMBL" id="MCR6503991.1"/>
    </source>
</evidence>
<feature type="chain" id="PRO_5040966106" evidence="1">
    <location>
        <begin position="24"/>
        <end position="200"/>
    </location>
</feature>
<feature type="signal peptide" evidence="1">
    <location>
        <begin position="1"/>
        <end position="23"/>
    </location>
</feature>
<keyword evidence="1" id="KW-0732">Signal</keyword>
<name>A0A9X2NPR4_9BACE</name>